<dbReference type="Gene3D" id="3.20.20.120">
    <property type="entry name" value="Enolase-like C-terminal domain"/>
    <property type="match status" value="1"/>
</dbReference>
<proteinExistence type="inferred from homology"/>
<dbReference type="Pfam" id="PF00113">
    <property type="entry name" value="Enolase_C"/>
    <property type="match status" value="1"/>
</dbReference>
<sequence>MDAAATNFCIGTKYDLDFNVPNKFGQNFKTGEDMIEMYTQLGKDYPIASIEKPFDKDDWEHTKLFASLGICQVRYCMSEVHLKISVLQVVGDDLLIENPKRIKKAIDELTCNALLLKVNQIGTITEAIEDVKLAKYANWGIVVSHRCGKTVNSFIANLAVSLATCQIKAGTPYRGERLAKYNEVHILTYLYISFVLGNYPFGSRFSPSTNKLVQIEEELGDEIVYAGENWR</sequence>
<dbReference type="GO" id="GO:0000015">
    <property type="term" value="C:phosphopyruvate hydratase complex"/>
    <property type="evidence" value="ECO:0007669"/>
    <property type="project" value="InterPro"/>
</dbReference>
<dbReference type="GO" id="GO:0006096">
    <property type="term" value="P:glycolytic process"/>
    <property type="evidence" value="ECO:0007669"/>
    <property type="project" value="UniProtKB-UniPathway"/>
</dbReference>
<dbReference type="InterPro" id="IPR000941">
    <property type="entry name" value="Enolase"/>
</dbReference>
<keyword evidence="6" id="KW-0324">Glycolysis</keyword>
<name>A0A7J7MTD9_9MAGN</name>
<dbReference type="Proteomes" id="UP000541444">
    <property type="component" value="Unassembled WGS sequence"/>
</dbReference>
<comment type="cofactor">
    <cofactor evidence="1">
        <name>Mg(2+)</name>
        <dbReference type="ChEBI" id="CHEBI:18420"/>
    </cofactor>
</comment>
<evidence type="ECO:0000256" key="5">
    <source>
        <dbReference type="ARBA" id="ARBA00022842"/>
    </source>
</evidence>
<evidence type="ECO:0000256" key="2">
    <source>
        <dbReference type="ARBA" id="ARBA00005031"/>
    </source>
</evidence>
<evidence type="ECO:0000256" key="4">
    <source>
        <dbReference type="ARBA" id="ARBA00012058"/>
    </source>
</evidence>
<evidence type="ECO:0000313" key="9">
    <source>
        <dbReference type="EMBL" id="KAF6158181.1"/>
    </source>
</evidence>
<dbReference type="PRINTS" id="PR00148">
    <property type="entry name" value="ENOLASE"/>
</dbReference>
<gene>
    <name evidence="9" type="ORF">GIB67_014975</name>
</gene>
<comment type="pathway">
    <text evidence="2">Carbohydrate degradation; glycolysis; pyruvate from D-glyceraldehyde 3-phosphate: step 4/5.</text>
</comment>
<feature type="domain" description="Enolase C-terminal TIM barrel" evidence="8">
    <location>
        <begin position="1"/>
        <end position="231"/>
    </location>
</feature>
<accession>A0A7J7MTD9</accession>
<dbReference type="InterPro" id="IPR036849">
    <property type="entry name" value="Enolase-like_C_sf"/>
</dbReference>
<dbReference type="PANTHER" id="PTHR11902:SF56">
    <property type="entry name" value="CYTOSOLIC ENOLASE 3"/>
    <property type="match status" value="1"/>
</dbReference>
<dbReference type="SMART" id="SM01192">
    <property type="entry name" value="Enolase_C"/>
    <property type="match status" value="1"/>
</dbReference>
<evidence type="ECO:0000256" key="6">
    <source>
        <dbReference type="ARBA" id="ARBA00023152"/>
    </source>
</evidence>
<dbReference type="OrthoDB" id="1739814at2759"/>
<evidence type="ECO:0000313" key="10">
    <source>
        <dbReference type="Proteomes" id="UP000541444"/>
    </source>
</evidence>
<dbReference type="SUPFAM" id="SSF51604">
    <property type="entry name" value="Enolase C-terminal domain-like"/>
    <property type="match status" value="1"/>
</dbReference>
<reference evidence="9 10" key="1">
    <citation type="journal article" date="2020" name="IScience">
        <title>Genome Sequencing of the Endangered Kingdonia uniflora (Circaeasteraceae, Ranunculales) Reveals Potential Mechanisms of Evolutionary Specialization.</title>
        <authorList>
            <person name="Sun Y."/>
            <person name="Deng T."/>
            <person name="Zhang A."/>
            <person name="Moore M.J."/>
            <person name="Landis J.B."/>
            <person name="Lin N."/>
            <person name="Zhang H."/>
            <person name="Zhang X."/>
            <person name="Huang J."/>
            <person name="Zhang X."/>
            <person name="Sun H."/>
            <person name="Wang H."/>
        </authorList>
    </citation>
    <scope>NUCLEOTIDE SEQUENCE [LARGE SCALE GENOMIC DNA]</scope>
    <source>
        <strain evidence="9">TB1705</strain>
        <tissue evidence="9">Leaf</tissue>
    </source>
</reference>
<protein>
    <recommendedName>
        <fullName evidence="4">phosphopyruvate hydratase</fullName>
        <ecNumber evidence="4">4.2.1.11</ecNumber>
    </recommendedName>
</protein>
<keyword evidence="10" id="KW-1185">Reference proteome</keyword>
<dbReference type="EC" id="4.2.1.11" evidence="4"/>
<keyword evidence="7" id="KW-0456">Lyase</keyword>
<dbReference type="UniPathway" id="UPA00109">
    <property type="reaction ID" value="UER00187"/>
</dbReference>
<evidence type="ECO:0000256" key="7">
    <source>
        <dbReference type="ARBA" id="ARBA00023239"/>
    </source>
</evidence>
<dbReference type="InterPro" id="IPR020810">
    <property type="entry name" value="Enolase_C"/>
</dbReference>
<dbReference type="EMBL" id="JACGCM010001237">
    <property type="protein sequence ID" value="KAF6158181.1"/>
    <property type="molecule type" value="Genomic_DNA"/>
</dbReference>
<evidence type="ECO:0000256" key="3">
    <source>
        <dbReference type="ARBA" id="ARBA00009604"/>
    </source>
</evidence>
<comment type="similarity">
    <text evidence="3">Belongs to the enolase family.</text>
</comment>
<dbReference type="AlphaFoldDB" id="A0A7J7MTD9"/>
<evidence type="ECO:0000259" key="8">
    <source>
        <dbReference type="SMART" id="SM01192"/>
    </source>
</evidence>
<dbReference type="PANTHER" id="PTHR11902">
    <property type="entry name" value="ENOLASE"/>
    <property type="match status" value="1"/>
</dbReference>
<dbReference type="GO" id="GO:0004634">
    <property type="term" value="F:phosphopyruvate hydratase activity"/>
    <property type="evidence" value="ECO:0007669"/>
    <property type="project" value="UniProtKB-EC"/>
</dbReference>
<organism evidence="9 10">
    <name type="scientific">Kingdonia uniflora</name>
    <dbReference type="NCBI Taxonomy" id="39325"/>
    <lineage>
        <taxon>Eukaryota</taxon>
        <taxon>Viridiplantae</taxon>
        <taxon>Streptophyta</taxon>
        <taxon>Embryophyta</taxon>
        <taxon>Tracheophyta</taxon>
        <taxon>Spermatophyta</taxon>
        <taxon>Magnoliopsida</taxon>
        <taxon>Ranunculales</taxon>
        <taxon>Circaeasteraceae</taxon>
        <taxon>Kingdonia</taxon>
    </lineage>
</organism>
<keyword evidence="5" id="KW-0460">Magnesium</keyword>
<evidence type="ECO:0000256" key="1">
    <source>
        <dbReference type="ARBA" id="ARBA00001946"/>
    </source>
</evidence>
<comment type="caution">
    <text evidence="9">The sequence shown here is derived from an EMBL/GenBank/DDBJ whole genome shotgun (WGS) entry which is preliminary data.</text>
</comment>
<dbReference type="InterPro" id="IPR020809">
    <property type="entry name" value="Enolase_CS"/>
</dbReference>
<dbReference type="PROSITE" id="PS00164">
    <property type="entry name" value="ENOLASE"/>
    <property type="match status" value="1"/>
</dbReference>
<dbReference type="GO" id="GO:0000287">
    <property type="term" value="F:magnesium ion binding"/>
    <property type="evidence" value="ECO:0007669"/>
    <property type="project" value="InterPro"/>
</dbReference>